<protein>
    <submittedName>
        <fullName evidence="1">Uncharacterized protein</fullName>
    </submittedName>
</protein>
<dbReference type="InterPro" id="IPR011050">
    <property type="entry name" value="Pectin_lyase_fold/virulence"/>
</dbReference>
<dbReference type="InterPro" id="IPR031025">
    <property type="entry name" value="LruC_dom"/>
</dbReference>
<evidence type="ECO:0000313" key="2">
    <source>
        <dbReference type="Proteomes" id="UP000019380"/>
    </source>
</evidence>
<name>W6PNS3_9BACE</name>
<comment type="caution">
    <text evidence="1">The sequence shown here is derived from an EMBL/GenBank/DDBJ whole genome shotgun (WGS) entry which is preliminary data.</text>
</comment>
<accession>W6PNS3</accession>
<gene>
    <name evidence="1" type="ORF">BN890_32880</name>
</gene>
<sequence>MFSCVDSGKDLYDPSYETPNPMGDGFAAPDDIDWNMITTKNVSVEVKDEEGGQFAYLIEIYAEDPLTNENASVLATRTANKENNFKFTAAVSLLPTQKGIYVKQTDPRGREQVYQFDVPENSDNITCKLYYAESAAQNRALMSRGVATRSLAFEKPDYSSIPSDAKEVTEMTGTTLLRNANYKITSDYNGIFKFDGYDGDIATRVYVDAQWTIPATFQFQNGIEIIVMNNAKINASGTMTFIRNSMLTIMEKGEVNADDVSFTNGAPAALRNWGTLAVTNTMILHSGATLYNKGTITSRDISINSNTKIVNDNKIELEGTLNLPSNFSLENNGEIYGKELIANSNAVATNNNIMRFTTISLTNTTFNNACSLEATTSFYANGATFNFTQGYLKAPTMEFVNGTVNLSNGSMLDATTSIYMNTAHAKFYGKGENTSMIKSPVITGQGFTYDGNLVIECDNHVEKSPHWNNFHVQNGAYFTKMGESKVVIEVCTGTKNNGNEGEEPEDPKFPIIMDDTRNYAYLFEDQWPLYGDYDMNDLVLIIKERKISINKDNKAEEFTLSLDLSAALPELRRASELLSCWTVFLPVLSHNRWCSVITLLLKTLM</sequence>
<organism evidence="1 2">
    <name type="scientific">Bacteroides xylanisolvens SD CC 1b</name>
    <dbReference type="NCBI Taxonomy" id="702447"/>
    <lineage>
        <taxon>Bacteria</taxon>
        <taxon>Pseudomonadati</taxon>
        <taxon>Bacteroidota</taxon>
        <taxon>Bacteroidia</taxon>
        <taxon>Bacteroidales</taxon>
        <taxon>Bacteroidaceae</taxon>
        <taxon>Bacteroides</taxon>
    </lineage>
</organism>
<dbReference type="NCBIfam" id="TIGR04456">
    <property type="entry name" value="LruC_dom"/>
    <property type="match status" value="1"/>
</dbReference>
<proteinExistence type="predicted"/>
<reference evidence="1 2" key="1">
    <citation type="submission" date="2013-12" db="EMBL/GenBank/DDBJ databases">
        <title>Improved hybrid genome assemblies of Bacteroides xylanisolvens SD CC 1b and Bacteroides xylanisolvens SD CC 2a using Illumina and 454 Sequencing.</title>
        <authorList>
            <person name="Ramaraj T."/>
            <person name="Sundararajan A."/>
            <person name="Mudge J."/>
            <person name="Schilkey F.D."/>
            <person name="Delvecchio V."/>
            <person name="Donlon M."/>
            <person name="Ziemer C."/>
        </authorList>
    </citation>
    <scope>NUCLEOTIDE SEQUENCE [LARGE SCALE GENOMIC DNA]</scope>
</reference>
<dbReference type="SUPFAM" id="SSF51126">
    <property type="entry name" value="Pectin lyase-like"/>
    <property type="match status" value="1"/>
</dbReference>
<dbReference type="EMBL" id="CBXG010000039">
    <property type="protein sequence ID" value="CDM05695.1"/>
    <property type="molecule type" value="Genomic_DNA"/>
</dbReference>
<dbReference type="AlphaFoldDB" id="W6PNS3"/>
<evidence type="ECO:0000313" key="1">
    <source>
        <dbReference type="EMBL" id="CDM05695.1"/>
    </source>
</evidence>
<dbReference type="Proteomes" id="UP000019380">
    <property type="component" value="Unassembled WGS sequence"/>
</dbReference>